<accession>A0A1Y4JVY4</accession>
<dbReference type="AlphaFoldDB" id="A0A1Y4JVY4"/>
<proteinExistence type="predicted"/>
<feature type="transmembrane region" description="Helical" evidence="1">
    <location>
        <begin position="88"/>
        <end position="112"/>
    </location>
</feature>
<evidence type="ECO:0000256" key="1">
    <source>
        <dbReference type="SAM" id="Phobius"/>
    </source>
</evidence>
<dbReference type="EMBL" id="NFKE01000003">
    <property type="protein sequence ID" value="OUP35450.1"/>
    <property type="molecule type" value="Genomic_DNA"/>
</dbReference>
<gene>
    <name evidence="3" type="ORF">B5F24_05665</name>
    <name evidence="2" type="ORF">B5F97_05070</name>
    <name evidence="4" type="ORF">DWW09_08270</name>
</gene>
<evidence type="ECO:0000313" key="3">
    <source>
        <dbReference type="EMBL" id="OUP35450.1"/>
    </source>
</evidence>
<dbReference type="Proteomes" id="UP000196587">
    <property type="component" value="Unassembled WGS sequence"/>
</dbReference>
<dbReference type="PANTHER" id="PTHR39165:SF1">
    <property type="entry name" value="DUF456 DOMAIN-CONTAINING PROTEIN"/>
    <property type="match status" value="1"/>
</dbReference>
<keyword evidence="1" id="KW-1133">Transmembrane helix</keyword>
<reference evidence="3" key="2">
    <citation type="journal article" date="2018" name="BMC Genomics">
        <title>Whole genome sequencing and function prediction of 133 gut anaerobes isolated from chicken caecum in pure cultures.</title>
        <authorList>
            <person name="Medvecky M."/>
            <person name="Cejkova D."/>
            <person name="Polansky O."/>
            <person name="Karasova D."/>
            <person name="Kubasova T."/>
            <person name="Cizek A."/>
            <person name="Rychlik I."/>
        </authorList>
    </citation>
    <scope>NUCLEOTIDE SEQUENCE</scope>
    <source>
        <strain evidence="3">An189</strain>
        <strain evidence="2">An43</strain>
    </source>
</reference>
<reference evidence="5 6" key="1">
    <citation type="submission" date="2017-04" db="EMBL/GenBank/DDBJ databases">
        <title>Function of individual gut microbiota members based on whole genome sequencing of pure cultures obtained from chicken caecum.</title>
        <authorList>
            <person name="Medvecky M."/>
            <person name="Cejkova D."/>
            <person name="Polansky O."/>
            <person name="Karasova D."/>
            <person name="Kubasova T."/>
            <person name="Cizek A."/>
            <person name="Rychlik I."/>
        </authorList>
    </citation>
    <scope>NUCLEOTIDE SEQUENCE [LARGE SCALE GENOMIC DNA]</scope>
    <source>
        <strain evidence="6">An189</strain>
        <strain evidence="5">An43</strain>
    </source>
</reference>
<dbReference type="EMBL" id="NFII01000003">
    <property type="protein sequence ID" value="OUO02151.1"/>
    <property type="molecule type" value="Genomic_DNA"/>
</dbReference>
<comment type="caution">
    <text evidence="3">The sequence shown here is derived from an EMBL/GenBank/DDBJ whole genome shotgun (WGS) entry which is preliminary data.</text>
</comment>
<feature type="transmembrane region" description="Helical" evidence="1">
    <location>
        <begin position="48"/>
        <end position="68"/>
    </location>
</feature>
<dbReference type="PANTHER" id="PTHR39165">
    <property type="entry name" value="IG HYPOTHETICAL 17883"/>
    <property type="match status" value="1"/>
</dbReference>
<dbReference type="InterPro" id="IPR007403">
    <property type="entry name" value="DUF456"/>
</dbReference>
<keyword evidence="1" id="KW-0812">Transmembrane</keyword>
<protein>
    <submittedName>
        <fullName evidence="4">DUF456 domain-containing protein</fullName>
    </submittedName>
</protein>
<dbReference type="GeneID" id="61678037"/>
<name>A0A1Y4JVY4_9BACE</name>
<evidence type="ECO:0000313" key="6">
    <source>
        <dbReference type="Proteomes" id="UP000196587"/>
    </source>
</evidence>
<evidence type="ECO:0000313" key="7">
    <source>
        <dbReference type="Proteomes" id="UP000284366"/>
    </source>
</evidence>
<evidence type="ECO:0000313" key="2">
    <source>
        <dbReference type="EMBL" id="OUO02151.1"/>
    </source>
</evidence>
<evidence type="ECO:0000313" key="4">
    <source>
        <dbReference type="EMBL" id="RGV54485.1"/>
    </source>
</evidence>
<keyword evidence="1" id="KW-0472">Membrane</keyword>
<dbReference type="Proteomes" id="UP000284366">
    <property type="component" value="Unassembled WGS sequence"/>
</dbReference>
<sequence>MPDIILIITGILCLIAGLAGCILPAIPGPPVSYAGLLLLHFTDKAQFSATQLLLWLLIVVIVQVLDYLVPMLGSKYSGGTRWGTRGCLIGTVIGLFFMPWGIILGPFLGAFIGELFGGRETRQALKSGLGSLLGFLFGTVVKCVLCGYFAWEFVSALVR</sequence>
<organism evidence="3 6">
    <name type="scientific">Bacteroides clarus</name>
    <dbReference type="NCBI Taxonomy" id="626929"/>
    <lineage>
        <taxon>Bacteria</taxon>
        <taxon>Pseudomonadati</taxon>
        <taxon>Bacteroidota</taxon>
        <taxon>Bacteroidia</taxon>
        <taxon>Bacteroidales</taxon>
        <taxon>Bacteroidaceae</taxon>
        <taxon>Bacteroides</taxon>
    </lineage>
</organism>
<dbReference type="RefSeq" id="WP_009122975.1">
    <property type="nucleotide sequence ID" value="NZ_CABIZW010000004.1"/>
</dbReference>
<feature type="transmembrane region" description="Helical" evidence="1">
    <location>
        <begin position="132"/>
        <end position="151"/>
    </location>
</feature>
<dbReference type="Pfam" id="PF04306">
    <property type="entry name" value="DUF456"/>
    <property type="match status" value="1"/>
</dbReference>
<dbReference type="EMBL" id="QRZG01000012">
    <property type="protein sequence ID" value="RGV54485.1"/>
    <property type="molecule type" value="Genomic_DNA"/>
</dbReference>
<dbReference type="Proteomes" id="UP000195386">
    <property type="component" value="Unassembled WGS sequence"/>
</dbReference>
<evidence type="ECO:0000313" key="5">
    <source>
        <dbReference type="Proteomes" id="UP000195386"/>
    </source>
</evidence>
<reference evidence="4 7" key="3">
    <citation type="submission" date="2018-08" db="EMBL/GenBank/DDBJ databases">
        <title>A genome reference for cultivated species of the human gut microbiota.</title>
        <authorList>
            <person name="Zou Y."/>
            <person name="Xue W."/>
            <person name="Luo G."/>
        </authorList>
    </citation>
    <scope>NUCLEOTIDE SEQUENCE [LARGE SCALE GENOMIC DNA]</scope>
    <source>
        <strain evidence="4 7">AF14-27</strain>
    </source>
</reference>